<dbReference type="InterPro" id="IPR035919">
    <property type="entry name" value="EAL_sf"/>
</dbReference>
<dbReference type="PANTHER" id="PTHR44757:SF4">
    <property type="entry name" value="DIGUANYLATE CYCLASE DGCE-RELATED"/>
    <property type="match status" value="1"/>
</dbReference>
<dbReference type="PROSITE" id="PS50110">
    <property type="entry name" value="RESPONSE_REGULATORY"/>
    <property type="match status" value="1"/>
</dbReference>
<dbReference type="CDD" id="cd17534">
    <property type="entry name" value="REC_DC-like"/>
    <property type="match status" value="1"/>
</dbReference>
<protein>
    <submittedName>
        <fullName evidence="7">Two-component system response regulator</fullName>
    </submittedName>
</protein>
<feature type="domain" description="PAC" evidence="4">
    <location>
        <begin position="219"/>
        <end position="271"/>
    </location>
</feature>
<dbReference type="CDD" id="cd00130">
    <property type="entry name" value="PAS"/>
    <property type="match status" value="1"/>
</dbReference>
<dbReference type="Pfam" id="PF08448">
    <property type="entry name" value="PAS_4"/>
    <property type="match status" value="1"/>
</dbReference>
<dbReference type="Proteomes" id="UP000191901">
    <property type="component" value="Chromosome"/>
</dbReference>
<dbReference type="PANTHER" id="PTHR44757">
    <property type="entry name" value="DIGUANYLATE CYCLASE DGCP"/>
    <property type="match status" value="1"/>
</dbReference>
<evidence type="ECO:0000256" key="1">
    <source>
        <dbReference type="PROSITE-ProRule" id="PRU00169"/>
    </source>
</evidence>
<feature type="domain" description="Response regulatory" evidence="2">
    <location>
        <begin position="14"/>
        <end position="129"/>
    </location>
</feature>
<dbReference type="PROSITE" id="PS50112">
    <property type="entry name" value="PAS"/>
    <property type="match status" value="1"/>
</dbReference>
<dbReference type="InterPro" id="IPR043128">
    <property type="entry name" value="Rev_trsase/Diguanyl_cyclase"/>
</dbReference>
<dbReference type="AlphaFoldDB" id="A0A1Z3HIC9"/>
<evidence type="ECO:0000259" key="6">
    <source>
        <dbReference type="PROSITE" id="PS50887"/>
    </source>
</evidence>
<dbReference type="InterPro" id="IPR000700">
    <property type="entry name" value="PAS-assoc_C"/>
</dbReference>
<dbReference type="CDD" id="cd01949">
    <property type="entry name" value="GGDEF"/>
    <property type="match status" value="1"/>
</dbReference>
<dbReference type="EMBL" id="CP021983">
    <property type="protein sequence ID" value="ASC70051.1"/>
    <property type="molecule type" value="Genomic_DNA"/>
</dbReference>
<proteinExistence type="predicted"/>
<dbReference type="Pfam" id="PF00072">
    <property type="entry name" value="Response_reg"/>
    <property type="match status" value="1"/>
</dbReference>
<dbReference type="PROSITE" id="PS50883">
    <property type="entry name" value="EAL"/>
    <property type="match status" value="1"/>
</dbReference>
<evidence type="ECO:0000313" key="7">
    <source>
        <dbReference type="EMBL" id="ASC70051.1"/>
    </source>
</evidence>
<dbReference type="InterPro" id="IPR052155">
    <property type="entry name" value="Biofilm_reg_signaling"/>
</dbReference>
<dbReference type="Gene3D" id="3.30.70.270">
    <property type="match status" value="1"/>
</dbReference>
<keyword evidence="1" id="KW-0597">Phosphoprotein</keyword>
<evidence type="ECO:0000259" key="5">
    <source>
        <dbReference type="PROSITE" id="PS50883"/>
    </source>
</evidence>
<feature type="modified residue" description="4-aspartylphosphate" evidence="1">
    <location>
        <position position="64"/>
    </location>
</feature>
<sequence length="707" mass="78654">MILMTGDPTRSMATILVVEDERLIARDIQAILEDLGYVVPEIVDAGEQAILKAAELQPDLILMDIHLIGEMDGIMAAHEISAQFEIPIIYLTAHADEHTLARAKLTGPFGYILKPFEERELRTTIEIALYKHQIEQQLQQKQEWLATILGSMGDGVVATDQQGRVTFMNQVAQGLTGWDIEVACGRPVELILPFISQDTEASIPHPITQALADERTVYLPNNALLLSTSGHKIPVGDSASPIRSARGNITGAVMVFQDVTERRQATELLRHQALHDALTNLPNRAWLLTRLDEEIKRARRDPSYQFGLLFLDLDRFKAVNDSLGHAAGDQLLMGVAQQLLSCVRDVDFVARMGGDEFAIVLADLQDLRQACRVAERILEVFAQPLMVAGHELFANASIGIVLSSQSHLGDEEILQAADIAMYRAKHWGIGSYEIFDSAMGAQIQAALRMEGELRQAIERSELQVFYQPIVSLADGAMTGMEALVRWQHPQRGLITPDEFMPMAEETGLSVLLDWWVLRETCRQIQSWDAESDLRSHLLFSINFSSRQFAQPNFVQQVETILAETGIAAHRLKFEITESAIIHNPKSAATVLEHLKSLGIQLALDDFGTGYSSLSYLHGFPVDTLKIDRSFIQNLETDPKSLEIVRTILLLARALDKKVIAEGVETPDQCRLLQSLQCDLVQGYFFSRPVTSAMADAFPMTWPGYSSP</sequence>
<evidence type="ECO:0000259" key="2">
    <source>
        <dbReference type="PROSITE" id="PS50110"/>
    </source>
</evidence>
<dbReference type="PROSITE" id="PS50113">
    <property type="entry name" value="PAC"/>
    <property type="match status" value="1"/>
</dbReference>
<dbReference type="NCBIfam" id="TIGR00229">
    <property type="entry name" value="sensory_box"/>
    <property type="match status" value="1"/>
</dbReference>
<dbReference type="InterPro" id="IPR000014">
    <property type="entry name" value="PAS"/>
</dbReference>
<feature type="domain" description="EAL" evidence="5">
    <location>
        <begin position="446"/>
        <end position="702"/>
    </location>
</feature>
<feature type="domain" description="GGDEF" evidence="6">
    <location>
        <begin position="304"/>
        <end position="437"/>
    </location>
</feature>
<dbReference type="InterPro" id="IPR001789">
    <property type="entry name" value="Sig_transdc_resp-reg_receiver"/>
</dbReference>
<dbReference type="SUPFAM" id="SSF141868">
    <property type="entry name" value="EAL domain-like"/>
    <property type="match status" value="1"/>
</dbReference>
<evidence type="ECO:0000313" key="8">
    <source>
        <dbReference type="Proteomes" id="UP000191901"/>
    </source>
</evidence>
<dbReference type="InterPro" id="IPR011006">
    <property type="entry name" value="CheY-like_superfamily"/>
</dbReference>
<dbReference type="Gene3D" id="3.40.50.2300">
    <property type="match status" value="1"/>
</dbReference>
<dbReference type="CDD" id="cd01948">
    <property type="entry name" value="EAL"/>
    <property type="match status" value="1"/>
</dbReference>
<gene>
    <name evidence="7" type="ORF">XM38_009810</name>
</gene>
<dbReference type="SUPFAM" id="SSF55073">
    <property type="entry name" value="Nucleotide cyclase"/>
    <property type="match status" value="1"/>
</dbReference>
<dbReference type="SMART" id="SM00448">
    <property type="entry name" value="REC"/>
    <property type="match status" value="1"/>
</dbReference>
<dbReference type="SUPFAM" id="SSF55785">
    <property type="entry name" value="PYP-like sensor domain (PAS domain)"/>
    <property type="match status" value="1"/>
</dbReference>
<dbReference type="Pfam" id="PF00990">
    <property type="entry name" value="GGDEF"/>
    <property type="match status" value="1"/>
</dbReference>
<dbReference type="InterPro" id="IPR035965">
    <property type="entry name" value="PAS-like_dom_sf"/>
</dbReference>
<dbReference type="SUPFAM" id="SSF52172">
    <property type="entry name" value="CheY-like"/>
    <property type="match status" value="1"/>
</dbReference>
<dbReference type="Pfam" id="PF00563">
    <property type="entry name" value="EAL"/>
    <property type="match status" value="1"/>
</dbReference>
<dbReference type="SMART" id="SM00052">
    <property type="entry name" value="EAL"/>
    <property type="match status" value="1"/>
</dbReference>
<feature type="domain" description="PAS" evidence="3">
    <location>
        <begin position="141"/>
        <end position="214"/>
    </location>
</feature>
<evidence type="ECO:0000259" key="3">
    <source>
        <dbReference type="PROSITE" id="PS50112"/>
    </source>
</evidence>
<name>A0A1Z3HIC9_9CYAN</name>
<keyword evidence="8" id="KW-1185">Reference proteome</keyword>
<dbReference type="KEGG" id="hhg:XM38_009810"/>
<dbReference type="SMART" id="SM00267">
    <property type="entry name" value="GGDEF"/>
    <property type="match status" value="1"/>
</dbReference>
<organism evidence="7 8">
    <name type="scientific">Halomicronema hongdechloris C2206</name>
    <dbReference type="NCBI Taxonomy" id="1641165"/>
    <lineage>
        <taxon>Bacteria</taxon>
        <taxon>Bacillati</taxon>
        <taxon>Cyanobacteriota</taxon>
        <taxon>Cyanophyceae</taxon>
        <taxon>Nodosilineales</taxon>
        <taxon>Nodosilineaceae</taxon>
        <taxon>Halomicronema</taxon>
    </lineage>
</organism>
<dbReference type="NCBIfam" id="TIGR00254">
    <property type="entry name" value="GGDEF"/>
    <property type="match status" value="1"/>
</dbReference>
<dbReference type="GO" id="GO:0000160">
    <property type="term" value="P:phosphorelay signal transduction system"/>
    <property type="evidence" value="ECO:0007669"/>
    <property type="project" value="InterPro"/>
</dbReference>
<dbReference type="STRING" id="1641165.XM38_04465"/>
<accession>A0A1Z3HIC9</accession>
<reference evidence="7 8" key="1">
    <citation type="journal article" date="2016" name="Biochim. Biophys. Acta">
        <title>Characterization of red-shifted phycobilisomes isolated from the chlorophyll f-containing cyanobacterium Halomicronema hongdechloris.</title>
        <authorList>
            <person name="Li Y."/>
            <person name="Lin Y."/>
            <person name="Garvey C.J."/>
            <person name="Birch D."/>
            <person name="Corkery R.W."/>
            <person name="Loughlin P.C."/>
            <person name="Scheer H."/>
            <person name="Willows R.D."/>
            <person name="Chen M."/>
        </authorList>
    </citation>
    <scope>NUCLEOTIDE SEQUENCE [LARGE SCALE GENOMIC DNA]</scope>
    <source>
        <strain evidence="7 8">C2206</strain>
    </source>
</reference>
<dbReference type="Gene3D" id="3.30.450.20">
    <property type="entry name" value="PAS domain"/>
    <property type="match status" value="1"/>
</dbReference>
<dbReference type="SMART" id="SM00091">
    <property type="entry name" value="PAS"/>
    <property type="match status" value="1"/>
</dbReference>
<dbReference type="InterPro" id="IPR029787">
    <property type="entry name" value="Nucleotide_cyclase"/>
</dbReference>
<evidence type="ECO:0000259" key="4">
    <source>
        <dbReference type="PROSITE" id="PS50113"/>
    </source>
</evidence>
<dbReference type="InterPro" id="IPR013656">
    <property type="entry name" value="PAS_4"/>
</dbReference>
<dbReference type="PROSITE" id="PS50887">
    <property type="entry name" value="GGDEF"/>
    <property type="match status" value="1"/>
</dbReference>
<dbReference type="FunFam" id="3.20.20.450:FF:000001">
    <property type="entry name" value="Cyclic di-GMP phosphodiesterase yahA"/>
    <property type="match status" value="1"/>
</dbReference>
<dbReference type="InterPro" id="IPR000160">
    <property type="entry name" value="GGDEF_dom"/>
</dbReference>
<dbReference type="InterPro" id="IPR001633">
    <property type="entry name" value="EAL_dom"/>
</dbReference>
<dbReference type="Gene3D" id="3.20.20.450">
    <property type="entry name" value="EAL domain"/>
    <property type="match status" value="1"/>
</dbReference>